<evidence type="ECO:0000313" key="3">
    <source>
        <dbReference type="Proteomes" id="UP000013781"/>
    </source>
</evidence>
<reference evidence="1 3" key="1">
    <citation type="submission" date="2013-02" db="EMBL/GenBank/DDBJ databases">
        <title>The Genome Sequence of Enterococcus moraviensis BAA-383.</title>
        <authorList>
            <consortium name="The Broad Institute Genome Sequencing Platform"/>
            <consortium name="The Broad Institute Genome Sequencing Center for Infectious Disease"/>
            <person name="Earl A.M."/>
            <person name="Gilmore M.S."/>
            <person name="Lebreton F."/>
            <person name="Walker B."/>
            <person name="Young S.K."/>
            <person name="Zeng Q."/>
            <person name="Gargeya S."/>
            <person name="Fitzgerald M."/>
            <person name="Haas B."/>
            <person name="Abouelleil A."/>
            <person name="Alvarado L."/>
            <person name="Arachchi H.M."/>
            <person name="Berlin A.M."/>
            <person name="Chapman S.B."/>
            <person name="Dewar J."/>
            <person name="Goldberg J."/>
            <person name="Griggs A."/>
            <person name="Gujja S."/>
            <person name="Hansen M."/>
            <person name="Howarth C."/>
            <person name="Imamovic A."/>
            <person name="Larimer J."/>
            <person name="McCowan C."/>
            <person name="Murphy C."/>
            <person name="Neiman D."/>
            <person name="Pearson M."/>
            <person name="Priest M."/>
            <person name="Roberts A."/>
            <person name="Saif S."/>
            <person name="Shea T."/>
            <person name="Sisk P."/>
            <person name="Sykes S."/>
            <person name="Wortman J."/>
            <person name="Nusbaum C."/>
            <person name="Birren B."/>
        </authorList>
    </citation>
    <scope>NUCLEOTIDE SEQUENCE [LARGE SCALE GENOMIC DNA]</scope>
    <source>
        <strain evidence="1 3">ATCC BAA-383</strain>
    </source>
</reference>
<dbReference type="AlphaFoldDB" id="R2T6N8"/>
<comment type="caution">
    <text evidence="1">The sequence shown here is derived from an EMBL/GenBank/DDBJ whole genome shotgun (WGS) entry which is preliminary data.</text>
</comment>
<dbReference type="RefSeq" id="WP_010765196.1">
    <property type="nucleotide sequence ID" value="NZ_ASWB01000001.1"/>
</dbReference>
<accession>R2T6N8</accession>
<dbReference type="HOGENOM" id="CLU_2408727_0_0_9"/>
<name>R2T6N8_9ENTE</name>
<dbReference type="EMBL" id="ASWB01000001">
    <property type="protein sequence ID" value="EOT73057.1"/>
    <property type="molecule type" value="Genomic_DNA"/>
</dbReference>
<dbReference type="Proteomes" id="UP000014157">
    <property type="component" value="Unassembled WGS sequence"/>
</dbReference>
<keyword evidence="4" id="KW-1185">Reference proteome</keyword>
<protein>
    <submittedName>
        <fullName evidence="1">Uncharacterized protein</fullName>
    </submittedName>
</protein>
<evidence type="ECO:0000313" key="1">
    <source>
        <dbReference type="EMBL" id="EOI00714.1"/>
    </source>
</evidence>
<dbReference type="Proteomes" id="UP000013781">
    <property type="component" value="Unassembled WGS sequence"/>
</dbReference>
<gene>
    <name evidence="2" type="ORF">I586_00050</name>
    <name evidence="1" type="ORF">UAY_01817</name>
</gene>
<evidence type="ECO:0000313" key="4">
    <source>
        <dbReference type="Proteomes" id="UP000014157"/>
    </source>
</evidence>
<dbReference type="EMBL" id="AJAS01000014">
    <property type="protein sequence ID" value="EOI00714.1"/>
    <property type="molecule type" value="Genomic_DNA"/>
</dbReference>
<sequence length="92" mass="10658">MSPTEDKSIMHLNMVQNLINKGARVNNIQLFRGDVVTELTVYLPNFRKLTYSLTLYPTRNQSVKITTASKDILEEKTFDHVYHALKFIESKV</sequence>
<reference evidence="2 4" key="2">
    <citation type="submission" date="2013-03" db="EMBL/GenBank/DDBJ databases">
        <title>The Genome Sequence of Enterococcus moraviensis BAA-383 (PacBio/Illumina hybrid assembly).</title>
        <authorList>
            <consortium name="The Broad Institute Genomics Platform"/>
            <consortium name="The Broad Institute Genome Sequencing Center for Infectious Disease"/>
            <person name="Earl A."/>
            <person name="Russ C."/>
            <person name="Gilmore M."/>
            <person name="Surin D."/>
            <person name="Walker B."/>
            <person name="Young S."/>
            <person name="Zeng Q."/>
            <person name="Gargeya S."/>
            <person name="Fitzgerald M."/>
            <person name="Haas B."/>
            <person name="Abouelleil A."/>
            <person name="Allen A.W."/>
            <person name="Alvarado L."/>
            <person name="Arachchi H.M."/>
            <person name="Berlin A.M."/>
            <person name="Chapman S.B."/>
            <person name="Gainer-Dewar J."/>
            <person name="Goldberg J."/>
            <person name="Griggs A."/>
            <person name="Gujja S."/>
            <person name="Hansen M."/>
            <person name="Howarth C."/>
            <person name="Imamovic A."/>
            <person name="Ireland A."/>
            <person name="Larimer J."/>
            <person name="McCowan C."/>
            <person name="Murphy C."/>
            <person name="Pearson M."/>
            <person name="Poon T.W."/>
            <person name="Priest M."/>
            <person name="Roberts A."/>
            <person name="Saif S."/>
            <person name="Shea T."/>
            <person name="Sisk P."/>
            <person name="Sykes S."/>
            <person name="Wortman J."/>
            <person name="Nusbaum C."/>
            <person name="Birren B."/>
        </authorList>
    </citation>
    <scope>NUCLEOTIDE SEQUENCE [LARGE SCALE GENOMIC DNA]</scope>
    <source>
        <strain evidence="2 4">ATCC BAA-383</strain>
    </source>
</reference>
<evidence type="ECO:0000313" key="2">
    <source>
        <dbReference type="EMBL" id="EOT73057.1"/>
    </source>
</evidence>
<proteinExistence type="predicted"/>
<organism evidence="1 3">
    <name type="scientific">Enterococcus moraviensis ATCC BAA-383</name>
    <dbReference type="NCBI Taxonomy" id="1158609"/>
    <lineage>
        <taxon>Bacteria</taxon>
        <taxon>Bacillati</taxon>
        <taxon>Bacillota</taxon>
        <taxon>Bacilli</taxon>
        <taxon>Lactobacillales</taxon>
        <taxon>Enterococcaceae</taxon>
        <taxon>Enterococcus</taxon>
    </lineage>
</organism>
<dbReference type="PATRIC" id="fig|1158609.3.peg.1775"/>